<dbReference type="PANTHER" id="PTHR30486">
    <property type="entry name" value="TWITCHING MOTILITY PROTEIN PILT"/>
    <property type="match status" value="1"/>
</dbReference>
<name>A0ABN0SZN6_9FIRM</name>
<dbReference type="NCBIfam" id="TIGR02782">
    <property type="entry name" value="TrbB_P"/>
    <property type="match status" value="1"/>
</dbReference>
<dbReference type="PANTHER" id="PTHR30486:SF6">
    <property type="entry name" value="TYPE IV PILUS RETRACTATION ATPASE PILT"/>
    <property type="match status" value="1"/>
</dbReference>
<accession>A0ABN0SZN6</accession>
<dbReference type="CDD" id="cd01130">
    <property type="entry name" value="VirB11-like_ATPase"/>
    <property type="match status" value="1"/>
</dbReference>
<feature type="domain" description="Bacterial type II secretion system protein E" evidence="2">
    <location>
        <begin position="32"/>
        <end position="293"/>
    </location>
</feature>
<dbReference type="Gene3D" id="3.30.450.90">
    <property type="match status" value="1"/>
</dbReference>
<evidence type="ECO:0000313" key="3">
    <source>
        <dbReference type="EMBL" id="GAA0207690.1"/>
    </source>
</evidence>
<protein>
    <submittedName>
        <fullName evidence="3">P-type conjugative transfer ATPase TrbB</fullName>
    </submittedName>
</protein>
<dbReference type="InterPro" id="IPR001482">
    <property type="entry name" value="T2SS/T4SS_dom"/>
</dbReference>
<dbReference type="InterPro" id="IPR027417">
    <property type="entry name" value="P-loop_NTPase"/>
</dbReference>
<evidence type="ECO:0000259" key="2">
    <source>
        <dbReference type="Pfam" id="PF00437"/>
    </source>
</evidence>
<evidence type="ECO:0000256" key="1">
    <source>
        <dbReference type="ARBA" id="ARBA00006611"/>
    </source>
</evidence>
<proteinExistence type="inferred from homology"/>
<comment type="caution">
    <text evidence="3">The sequence shown here is derived from an EMBL/GenBank/DDBJ whole genome shotgun (WGS) entry which is preliminary data.</text>
</comment>
<reference evidence="3 4" key="1">
    <citation type="journal article" date="2019" name="Int. J. Syst. Evol. Microbiol.">
        <title>The Global Catalogue of Microorganisms (GCM) 10K type strain sequencing project: providing services to taxonomists for standard genome sequencing and annotation.</title>
        <authorList>
            <consortium name="The Broad Institute Genomics Platform"/>
            <consortium name="The Broad Institute Genome Sequencing Center for Infectious Disease"/>
            <person name="Wu L."/>
            <person name="Ma J."/>
        </authorList>
    </citation>
    <scope>NUCLEOTIDE SEQUENCE [LARGE SCALE GENOMIC DNA]</scope>
    <source>
        <strain evidence="3 4">JCM 8542</strain>
    </source>
</reference>
<dbReference type="Gene3D" id="3.40.50.300">
    <property type="entry name" value="P-loop containing nucleotide triphosphate hydrolases"/>
    <property type="match status" value="1"/>
</dbReference>
<comment type="similarity">
    <text evidence="1">Belongs to the GSP E family.</text>
</comment>
<organism evidence="3 4">
    <name type="scientific">Selenomonas dianae</name>
    <dbReference type="NCBI Taxonomy" id="135079"/>
    <lineage>
        <taxon>Bacteria</taxon>
        <taxon>Bacillati</taxon>
        <taxon>Bacillota</taxon>
        <taxon>Negativicutes</taxon>
        <taxon>Selenomonadales</taxon>
        <taxon>Selenomonadaceae</taxon>
        <taxon>Selenomonas</taxon>
    </lineage>
</organism>
<dbReference type="RefSeq" id="WP_304987218.1">
    <property type="nucleotide sequence ID" value="NZ_BAAACR010000005.1"/>
</dbReference>
<dbReference type="EMBL" id="BAAACR010000005">
    <property type="protein sequence ID" value="GAA0207690.1"/>
    <property type="molecule type" value="Genomic_DNA"/>
</dbReference>
<evidence type="ECO:0000313" key="4">
    <source>
        <dbReference type="Proteomes" id="UP001500399"/>
    </source>
</evidence>
<dbReference type="InterPro" id="IPR014149">
    <property type="entry name" value="Conjug-transfer_TrbB"/>
</dbReference>
<dbReference type="InterPro" id="IPR050921">
    <property type="entry name" value="T4SS_GSP_E_ATPase"/>
</dbReference>
<dbReference type="Proteomes" id="UP001500399">
    <property type="component" value="Unassembled WGS sequence"/>
</dbReference>
<sequence length="330" mass="36810">MSESNREVEQEVRERRLKVLETCLGASIMHYMHDDNVTEVMVNPDGRLWLDTFDKGFQSTDIIMNPENTKRIIYMIADMSGQVIDLKTDPSLQANIPESRLFANCRFQAELPPIVTAPSFNIRKHSKIVITLEDYVRQGAMTEHQREAILAAIHGKKNIIAAGGTGSGKTTLLNAILAEISALDERVVTIEDTKELKCTAENYVALSTTDTVDMDNLLRKTLRLSPNRIVVGEVRGKEALTLVDAWSTGHRGGCSTVHSDSAHDTLFRLEDLVSRVSISSQQAGIARAIDVIVYIERRAASRVIAEVLSIDGWDRNAHDYITHRLDQGKE</sequence>
<dbReference type="Pfam" id="PF00437">
    <property type="entry name" value="T2SSE"/>
    <property type="match status" value="1"/>
</dbReference>
<dbReference type="SUPFAM" id="SSF52540">
    <property type="entry name" value="P-loop containing nucleoside triphosphate hydrolases"/>
    <property type="match status" value="1"/>
</dbReference>
<gene>
    <name evidence="3" type="primary">trbB</name>
    <name evidence="3" type="ORF">GCM10008919_08660</name>
</gene>
<keyword evidence="4" id="KW-1185">Reference proteome</keyword>